<accession>A0AAD1JWL1</accession>
<evidence type="ECO:0000313" key="2">
    <source>
        <dbReference type="EMBL" id="BCO04920.1"/>
    </source>
</evidence>
<feature type="transmembrane region" description="Helical" evidence="1">
    <location>
        <begin position="31"/>
        <end position="56"/>
    </location>
</feature>
<evidence type="ECO:0000313" key="3">
    <source>
        <dbReference type="Proteomes" id="UP000595253"/>
    </source>
</evidence>
<proteinExistence type="predicted"/>
<keyword evidence="1" id="KW-0812">Transmembrane</keyword>
<organism evidence="2 3">
    <name type="scientific">Lactococcus lactis subsp. cremoris</name>
    <name type="common">Streptococcus cremoris</name>
    <dbReference type="NCBI Taxonomy" id="1359"/>
    <lineage>
        <taxon>Bacteria</taxon>
        <taxon>Bacillati</taxon>
        <taxon>Bacillota</taxon>
        <taxon>Bacilli</taxon>
        <taxon>Lactobacillales</taxon>
        <taxon>Streptococcaceae</taxon>
        <taxon>Lactococcus</taxon>
    </lineage>
</organism>
<keyword evidence="1" id="KW-1133">Transmembrane helix</keyword>
<name>A0AAD1JWL1_LACLC</name>
<evidence type="ECO:0000256" key="1">
    <source>
        <dbReference type="SAM" id="Phobius"/>
    </source>
</evidence>
<dbReference type="Proteomes" id="UP000595253">
    <property type="component" value="Chromosome"/>
</dbReference>
<protein>
    <submittedName>
        <fullName evidence="2">Uncharacterized protein</fullName>
    </submittedName>
</protein>
<reference evidence="2 3" key="1">
    <citation type="submission" date="2020-12" db="EMBL/GenBank/DDBJ databases">
        <title>Complete genome sequence of lactococcus lactis subsp. cremoris strain EPSC and strain G3-2.</title>
        <authorList>
            <person name="Kita K."/>
            <person name="Ishikawa S."/>
        </authorList>
    </citation>
    <scope>NUCLEOTIDE SEQUENCE [LARGE SCALE GENOMIC DNA]</scope>
    <source>
        <strain evidence="2 3">EPSC</strain>
    </source>
</reference>
<keyword evidence="1" id="KW-0472">Membrane</keyword>
<dbReference type="AlphaFoldDB" id="A0AAD1JWL1"/>
<sequence length="61" mass="7278">MIENLKHEINSFKMKKLIEKRKSLQINFVDFSVGFIFNFELNWTIELLILVVLLVLQTHSN</sequence>
<dbReference type="EMBL" id="AP024222">
    <property type="protein sequence ID" value="BCO04920.1"/>
    <property type="molecule type" value="Genomic_DNA"/>
</dbReference>
<gene>
    <name evidence="2" type="ORF">LLC_01600</name>
</gene>